<dbReference type="GO" id="GO:0005829">
    <property type="term" value="C:cytosol"/>
    <property type="evidence" value="ECO:0007669"/>
    <property type="project" value="TreeGrafter"/>
</dbReference>
<accession>A0A0A7LBA7</accession>
<feature type="domain" description="Asparagine synthetase" evidence="3">
    <location>
        <begin position="143"/>
        <end position="237"/>
    </location>
</feature>
<dbReference type="InterPro" id="IPR050795">
    <property type="entry name" value="Asn_Synthetase"/>
</dbReference>
<dbReference type="Proteomes" id="UP000030787">
    <property type="component" value="Chromosome"/>
</dbReference>
<dbReference type="SUPFAM" id="SSF52402">
    <property type="entry name" value="Adenine nucleotide alpha hydrolases-like"/>
    <property type="match status" value="1"/>
</dbReference>
<dbReference type="GO" id="GO:0006529">
    <property type="term" value="P:asparagine biosynthetic process"/>
    <property type="evidence" value="ECO:0007669"/>
    <property type="project" value="InterPro"/>
</dbReference>
<keyword evidence="1" id="KW-0547">Nucleotide-binding</keyword>
<evidence type="ECO:0000256" key="1">
    <source>
        <dbReference type="ARBA" id="ARBA00022741"/>
    </source>
</evidence>
<dbReference type="CDD" id="cd01991">
    <property type="entry name" value="Asn_synthase_B_C"/>
    <property type="match status" value="1"/>
</dbReference>
<protein>
    <submittedName>
        <fullName evidence="4">Asparagine synthetase B</fullName>
    </submittedName>
</protein>
<dbReference type="GO" id="GO:0004066">
    <property type="term" value="F:asparagine synthase (glutamine-hydrolyzing) activity"/>
    <property type="evidence" value="ECO:0007669"/>
    <property type="project" value="InterPro"/>
</dbReference>
<dbReference type="InterPro" id="IPR014729">
    <property type="entry name" value="Rossmann-like_a/b/a_fold"/>
</dbReference>
<sequence length="264" mass="29114">MTGGSEDLRKALEDAVCDAVTGKDIAVAFSGGLDSGIIAALVKKHAREATLYTVGTRDSHDVKEAEISAEELGMSGGYLEINEDDVLEGIREILSITGMKDPVTVSFEIPLYFVCRYAEEKDILTGQGADELFAGYSKYVGLGEEDLKRMMAEDLKKVLELTVPYEKKIAEHFGKRIHHPFLDKNVIRAAGELDINELISSEDPASRKRVLREAAKTFGYAGISSKEKKAAQYGSGVMVLIKRICRMNGQTFAELIEFIRREVL</sequence>
<feature type="domain" description="Asparagine synthetase" evidence="3">
    <location>
        <begin position="8"/>
        <end position="139"/>
    </location>
</feature>
<dbReference type="GO" id="GO:0005524">
    <property type="term" value="F:ATP binding"/>
    <property type="evidence" value="ECO:0007669"/>
    <property type="project" value="UniProtKB-KW"/>
</dbReference>
<organism evidence="4 5">
    <name type="scientific">Candidatus Methanoplasma termitum</name>
    <dbReference type="NCBI Taxonomy" id="1577791"/>
    <lineage>
        <taxon>Archaea</taxon>
        <taxon>Methanobacteriati</taxon>
        <taxon>Thermoplasmatota</taxon>
        <taxon>Thermoplasmata</taxon>
        <taxon>Methanomassiliicoccales</taxon>
        <taxon>Methanomassiliicoccaceae</taxon>
        <taxon>Candidatus Methanoplasma</taxon>
    </lineage>
</organism>
<dbReference type="Gene3D" id="3.40.50.620">
    <property type="entry name" value="HUPs"/>
    <property type="match status" value="1"/>
</dbReference>
<evidence type="ECO:0000256" key="2">
    <source>
        <dbReference type="ARBA" id="ARBA00022840"/>
    </source>
</evidence>
<dbReference type="OrthoDB" id="8692at2157"/>
<dbReference type="AlphaFoldDB" id="A0A0A7LBA7"/>
<dbReference type="STRING" id="1577791.Mpt1_c03990"/>
<dbReference type="RefSeq" id="WP_048111621.1">
    <property type="nucleotide sequence ID" value="NZ_CP010070.1"/>
</dbReference>
<reference evidence="4 5" key="1">
    <citation type="journal article" date="2014" name="Appl. Environ. Microbiol.">
        <title>Comparative Genome Analysis of 'Candidatus Methanoplasma termitum' Indicates a New Mode of Energy Metabolism in the Seventh Order of Methanogens.</title>
        <authorList>
            <person name="Lang K."/>
            <person name="Schuldes J."/>
            <person name="Klingl A."/>
            <person name="Poehlein A."/>
            <person name="Daniel R."/>
            <person name="Brune A."/>
        </authorList>
    </citation>
    <scope>NUCLEOTIDE SEQUENCE [LARGE SCALE GENOMIC DNA]</scope>
    <source>
        <strain evidence="5">Mpt1</strain>
    </source>
</reference>
<dbReference type="InterPro" id="IPR001962">
    <property type="entry name" value="Asn_synthase"/>
</dbReference>
<keyword evidence="2" id="KW-0067">ATP-binding</keyword>
<evidence type="ECO:0000313" key="4">
    <source>
        <dbReference type="EMBL" id="AIZ56293.1"/>
    </source>
</evidence>
<evidence type="ECO:0000259" key="3">
    <source>
        <dbReference type="Pfam" id="PF00733"/>
    </source>
</evidence>
<dbReference type="GeneID" id="24818069"/>
<dbReference type="HOGENOM" id="CLU_075729_0_0_2"/>
<dbReference type="KEGG" id="mear:Mpt1_c03990"/>
<proteinExistence type="predicted"/>
<dbReference type="EMBL" id="CP010070">
    <property type="protein sequence ID" value="AIZ56293.1"/>
    <property type="molecule type" value="Genomic_DNA"/>
</dbReference>
<evidence type="ECO:0000313" key="5">
    <source>
        <dbReference type="Proteomes" id="UP000030787"/>
    </source>
</evidence>
<dbReference type="PANTHER" id="PTHR11772">
    <property type="entry name" value="ASPARAGINE SYNTHETASE"/>
    <property type="match status" value="1"/>
</dbReference>
<dbReference type="PANTHER" id="PTHR11772:SF2">
    <property type="entry name" value="ASPARAGINE SYNTHETASE [GLUTAMINE-HYDROLYZING]"/>
    <property type="match status" value="1"/>
</dbReference>
<gene>
    <name evidence="4" type="ORF">Mpt1_c03990</name>
</gene>
<keyword evidence="5" id="KW-1185">Reference proteome</keyword>
<name>A0A0A7LBA7_9ARCH</name>
<dbReference type="Pfam" id="PF00733">
    <property type="entry name" value="Asn_synthase"/>
    <property type="match status" value="2"/>
</dbReference>